<dbReference type="PANTHER" id="PTHR44575:SF2">
    <property type="entry name" value="OS01G0589200 PROTEIN"/>
    <property type="match status" value="1"/>
</dbReference>
<dbReference type="PANTHER" id="PTHR44575">
    <property type="entry name" value="OS01G0589200 PROTEIN"/>
    <property type="match status" value="1"/>
</dbReference>
<sequence>MGEVGLFDKQAEVYLSARPKYPSECFSMLSNLTPHHSLAWDVGTGNGQAAIGVAEFCDQVIATDVSEAQVSLSMSDDELVAMFGCEGMVDLVTVATAAHWFDLPRFYSVVKRLLKPSGIITVWSYMFFTIDNPTPSLELTMKQVFETTLPYWNNGIRFVLDDYKTLPFSFESVGLGSEGEPLMLEMK</sequence>
<accession>A0AAP0I7X4</accession>
<dbReference type="AlphaFoldDB" id="A0AAP0I7X4"/>
<comment type="caution">
    <text evidence="2">The sequence shown here is derived from an EMBL/GenBank/DDBJ whole genome shotgun (WGS) entry which is preliminary data.</text>
</comment>
<dbReference type="Gene3D" id="3.40.50.150">
    <property type="entry name" value="Vaccinia Virus protein VP39"/>
    <property type="match status" value="1"/>
</dbReference>
<proteinExistence type="predicted"/>
<feature type="domain" description="Methyltransferase type 11" evidence="1">
    <location>
        <begin position="41"/>
        <end position="120"/>
    </location>
</feature>
<evidence type="ECO:0000259" key="1">
    <source>
        <dbReference type="Pfam" id="PF08241"/>
    </source>
</evidence>
<name>A0AAP0I7X4_9MAGN</name>
<dbReference type="Proteomes" id="UP001417504">
    <property type="component" value="Unassembled WGS sequence"/>
</dbReference>
<dbReference type="Pfam" id="PF08241">
    <property type="entry name" value="Methyltransf_11"/>
    <property type="match status" value="1"/>
</dbReference>
<protein>
    <recommendedName>
        <fullName evidence="1">Methyltransferase type 11 domain-containing protein</fullName>
    </recommendedName>
</protein>
<reference evidence="2 3" key="1">
    <citation type="submission" date="2024-01" db="EMBL/GenBank/DDBJ databases">
        <title>Genome assemblies of Stephania.</title>
        <authorList>
            <person name="Yang L."/>
        </authorList>
    </citation>
    <scope>NUCLEOTIDE SEQUENCE [LARGE SCALE GENOMIC DNA]</scope>
    <source>
        <strain evidence="2">QJT</strain>
        <tissue evidence="2">Leaf</tissue>
    </source>
</reference>
<evidence type="ECO:0000313" key="2">
    <source>
        <dbReference type="EMBL" id="KAK9110292.1"/>
    </source>
</evidence>
<dbReference type="InterPro" id="IPR029063">
    <property type="entry name" value="SAM-dependent_MTases_sf"/>
</dbReference>
<dbReference type="GO" id="GO:0008757">
    <property type="term" value="F:S-adenosylmethionine-dependent methyltransferase activity"/>
    <property type="evidence" value="ECO:0007669"/>
    <property type="project" value="InterPro"/>
</dbReference>
<gene>
    <name evidence="2" type="ORF">Sjap_018352</name>
</gene>
<dbReference type="InterPro" id="IPR013216">
    <property type="entry name" value="Methyltransf_11"/>
</dbReference>
<evidence type="ECO:0000313" key="3">
    <source>
        <dbReference type="Proteomes" id="UP001417504"/>
    </source>
</evidence>
<dbReference type="CDD" id="cd02440">
    <property type="entry name" value="AdoMet_MTases"/>
    <property type="match status" value="1"/>
</dbReference>
<dbReference type="SUPFAM" id="SSF53335">
    <property type="entry name" value="S-adenosyl-L-methionine-dependent methyltransferases"/>
    <property type="match status" value="1"/>
</dbReference>
<organism evidence="2 3">
    <name type="scientific">Stephania japonica</name>
    <dbReference type="NCBI Taxonomy" id="461633"/>
    <lineage>
        <taxon>Eukaryota</taxon>
        <taxon>Viridiplantae</taxon>
        <taxon>Streptophyta</taxon>
        <taxon>Embryophyta</taxon>
        <taxon>Tracheophyta</taxon>
        <taxon>Spermatophyta</taxon>
        <taxon>Magnoliopsida</taxon>
        <taxon>Ranunculales</taxon>
        <taxon>Menispermaceae</taxon>
        <taxon>Menispermoideae</taxon>
        <taxon>Cissampelideae</taxon>
        <taxon>Stephania</taxon>
    </lineage>
</organism>
<keyword evidence="3" id="KW-1185">Reference proteome</keyword>
<dbReference type="EMBL" id="JBBNAE010000007">
    <property type="protein sequence ID" value="KAK9110292.1"/>
    <property type="molecule type" value="Genomic_DNA"/>
</dbReference>